<dbReference type="InterPro" id="IPR020579">
    <property type="entry name" value="Exonuc_VII_lsu_C"/>
</dbReference>
<evidence type="ECO:0000256" key="4">
    <source>
        <dbReference type="ARBA" id="ARBA00022839"/>
    </source>
</evidence>
<evidence type="ECO:0000256" key="2">
    <source>
        <dbReference type="ARBA" id="ARBA00022722"/>
    </source>
</evidence>
<dbReference type="GO" id="GO:0003676">
    <property type="term" value="F:nucleic acid binding"/>
    <property type="evidence" value="ECO:0007669"/>
    <property type="project" value="InterPro"/>
</dbReference>
<reference evidence="10 11" key="1">
    <citation type="submission" date="2018-03" db="EMBL/GenBank/DDBJ databases">
        <title>Genomic Encyclopedia of Archaeal and Bacterial Type Strains, Phase II (KMG-II): from individual species to whole genera.</title>
        <authorList>
            <person name="Goeker M."/>
        </authorList>
    </citation>
    <scope>NUCLEOTIDE SEQUENCE [LARGE SCALE GENOMIC DNA]</scope>
    <source>
        <strain evidence="10 11">DSM 29318</strain>
    </source>
</reference>
<dbReference type="NCBIfam" id="TIGR00237">
    <property type="entry name" value="xseA"/>
    <property type="match status" value="1"/>
</dbReference>
<name>A0A2T0X6B8_9RHOB</name>
<keyword evidence="1 5" id="KW-0963">Cytoplasm</keyword>
<keyword evidence="4 5" id="KW-0269">Exonuclease</keyword>
<dbReference type="GO" id="GO:0005737">
    <property type="term" value="C:cytoplasm"/>
    <property type="evidence" value="ECO:0007669"/>
    <property type="project" value="UniProtKB-SubCell"/>
</dbReference>
<evidence type="ECO:0000256" key="1">
    <source>
        <dbReference type="ARBA" id="ARBA00022490"/>
    </source>
</evidence>
<keyword evidence="3 5" id="KW-0378">Hydrolase</keyword>
<dbReference type="PANTHER" id="PTHR30008">
    <property type="entry name" value="EXODEOXYRIBONUCLEASE 7 LARGE SUBUNIT"/>
    <property type="match status" value="1"/>
</dbReference>
<evidence type="ECO:0000259" key="9">
    <source>
        <dbReference type="Pfam" id="PF13742"/>
    </source>
</evidence>
<evidence type="ECO:0000313" key="11">
    <source>
        <dbReference type="Proteomes" id="UP000238801"/>
    </source>
</evidence>
<comment type="catalytic activity">
    <reaction evidence="5 6">
        <text>Exonucleolytic cleavage in either 5'- to 3'- or 3'- to 5'-direction to yield nucleoside 5'-phosphates.</text>
        <dbReference type="EC" id="3.1.11.6"/>
    </reaction>
</comment>
<sequence length="542" mass="57852">MDLIDDEGGPAVGGDNAHAFSVSELSGAVKRALEDGFGRVRVRGEVGRVFAARSGHLYFDLKDDRAVVAAVAWKGQAARLAHRPEEGMEVVVTGRMTTFGSQSKYQIVVDDVRPAGAGALMAQLEARRRKLAADGLFDPARKRAVPFLPRTIGVVTSPGGAVIRDILHRVADRFPRRVLVWPVAVQGRGSAEEVAAAIGGFDAMTGPSRPDVLIVARGGGSIEDLWGFNEEVVVRAAAACNIPLISAVGHETDTTLIDHAADLRAPTPTAAAEAAVPVRAELLAGVRQLDARLIRAGAEAVRGRRQRVRDLARALPRPETLTEGPRQRLDLAAERLPGALRGGTARRRLALERLAGALRPRLLSAGIAAQRTRLGEAGRRLEEGARRAADARRERTKAQGDRAAAALGRAARAARRGFEERAGRLRADALLRGARDARGRLGTAQAAFAAAAGRDHDRRRRAVDRLRALNEALGYRNTLRRGYAVVRGPGGVLTHAGPARAAARLQIEFQDGEMAAVPEDAPARPARRARPKPGPDDQGTLF</sequence>
<comment type="subunit">
    <text evidence="5">Heterooligomer composed of large and small subunits.</text>
</comment>
<dbReference type="PANTHER" id="PTHR30008:SF0">
    <property type="entry name" value="EXODEOXYRIBONUCLEASE 7 LARGE SUBUNIT"/>
    <property type="match status" value="1"/>
</dbReference>
<dbReference type="InterPro" id="IPR025824">
    <property type="entry name" value="OB-fold_nuc-bd_dom"/>
</dbReference>
<dbReference type="EMBL" id="PVTT01000001">
    <property type="protein sequence ID" value="PRY94479.1"/>
    <property type="molecule type" value="Genomic_DNA"/>
</dbReference>
<dbReference type="Pfam" id="PF02601">
    <property type="entry name" value="Exonuc_VII_L"/>
    <property type="match status" value="1"/>
</dbReference>
<comment type="caution">
    <text evidence="10">The sequence shown here is derived from an EMBL/GenBank/DDBJ whole genome shotgun (WGS) entry which is preliminary data.</text>
</comment>
<gene>
    <name evidence="5" type="primary">xseA</name>
    <name evidence="10" type="ORF">BCF33_0069</name>
</gene>
<protein>
    <recommendedName>
        <fullName evidence="5">Exodeoxyribonuclease 7 large subunit</fullName>
        <ecNumber evidence="5">3.1.11.6</ecNumber>
    </recommendedName>
    <alternativeName>
        <fullName evidence="5">Exodeoxyribonuclease VII large subunit</fullName>
        <shortName evidence="5">Exonuclease VII large subunit</shortName>
    </alternativeName>
</protein>
<evidence type="ECO:0000256" key="7">
    <source>
        <dbReference type="SAM" id="MobiDB-lite"/>
    </source>
</evidence>
<evidence type="ECO:0000259" key="8">
    <source>
        <dbReference type="Pfam" id="PF02601"/>
    </source>
</evidence>
<dbReference type="Pfam" id="PF13742">
    <property type="entry name" value="tRNA_anti_2"/>
    <property type="match status" value="1"/>
</dbReference>
<keyword evidence="11" id="KW-1185">Reference proteome</keyword>
<dbReference type="EC" id="3.1.11.6" evidence="5"/>
<comment type="subcellular location">
    <subcellularLocation>
        <location evidence="5 6">Cytoplasm</location>
    </subcellularLocation>
</comment>
<feature type="region of interest" description="Disordered" evidence="7">
    <location>
        <begin position="513"/>
        <end position="542"/>
    </location>
</feature>
<dbReference type="HAMAP" id="MF_00378">
    <property type="entry name" value="Exonuc_7_L"/>
    <property type="match status" value="1"/>
</dbReference>
<dbReference type="AlphaFoldDB" id="A0A2T0X6B8"/>
<proteinExistence type="inferred from homology"/>
<evidence type="ECO:0000256" key="3">
    <source>
        <dbReference type="ARBA" id="ARBA00022801"/>
    </source>
</evidence>
<dbReference type="Proteomes" id="UP000238801">
    <property type="component" value="Unassembled WGS sequence"/>
</dbReference>
<dbReference type="InterPro" id="IPR003753">
    <property type="entry name" value="Exonuc_VII_L"/>
</dbReference>
<dbReference type="RefSeq" id="WP_106158975.1">
    <property type="nucleotide sequence ID" value="NZ_PVTT01000001.1"/>
</dbReference>
<feature type="domain" description="OB-fold nucleic acid binding" evidence="9">
    <location>
        <begin position="20"/>
        <end position="113"/>
    </location>
</feature>
<dbReference type="GO" id="GO:0008855">
    <property type="term" value="F:exodeoxyribonuclease VII activity"/>
    <property type="evidence" value="ECO:0007669"/>
    <property type="project" value="UniProtKB-UniRule"/>
</dbReference>
<dbReference type="CDD" id="cd04489">
    <property type="entry name" value="ExoVII_LU_OBF"/>
    <property type="match status" value="1"/>
</dbReference>
<organism evidence="10 11">
    <name type="scientific">Hasllibacter halocynthiae</name>
    <dbReference type="NCBI Taxonomy" id="595589"/>
    <lineage>
        <taxon>Bacteria</taxon>
        <taxon>Pseudomonadati</taxon>
        <taxon>Pseudomonadota</taxon>
        <taxon>Alphaproteobacteria</taxon>
        <taxon>Rhodobacterales</taxon>
        <taxon>Roseobacteraceae</taxon>
        <taxon>Hasllibacter</taxon>
    </lineage>
</organism>
<keyword evidence="2 5" id="KW-0540">Nuclease</keyword>
<evidence type="ECO:0000256" key="6">
    <source>
        <dbReference type="RuleBase" id="RU004355"/>
    </source>
</evidence>
<dbReference type="GO" id="GO:0006308">
    <property type="term" value="P:DNA catabolic process"/>
    <property type="evidence" value="ECO:0007669"/>
    <property type="project" value="UniProtKB-UniRule"/>
</dbReference>
<accession>A0A2T0X6B8</accession>
<comment type="similarity">
    <text evidence="5 6">Belongs to the XseA family.</text>
</comment>
<feature type="compositionally biased region" description="Low complexity" evidence="7">
    <location>
        <begin position="515"/>
        <end position="524"/>
    </location>
</feature>
<dbReference type="GO" id="GO:0009318">
    <property type="term" value="C:exodeoxyribonuclease VII complex"/>
    <property type="evidence" value="ECO:0007669"/>
    <property type="project" value="UniProtKB-UniRule"/>
</dbReference>
<evidence type="ECO:0000256" key="5">
    <source>
        <dbReference type="HAMAP-Rule" id="MF_00378"/>
    </source>
</evidence>
<comment type="function">
    <text evidence="5">Bidirectionally degrades single-stranded DNA into large acid-insoluble oligonucleotides, which are then degraded further into small acid-soluble oligonucleotides.</text>
</comment>
<dbReference type="OrthoDB" id="9802795at2"/>
<feature type="region of interest" description="Disordered" evidence="7">
    <location>
        <begin position="378"/>
        <end position="400"/>
    </location>
</feature>
<feature type="domain" description="Exonuclease VII large subunit C-terminal" evidence="8">
    <location>
        <begin position="136"/>
        <end position="402"/>
    </location>
</feature>
<evidence type="ECO:0000313" key="10">
    <source>
        <dbReference type="EMBL" id="PRY94479.1"/>
    </source>
</evidence>